<dbReference type="Gene3D" id="3.90.226.10">
    <property type="entry name" value="2-enoyl-CoA Hydratase, Chain A, domain 1"/>
    <property type="match status" value="1"/>
</dbReference>
<accession>A0A417Y7A4</accession>
<keyword evidence="3" id="KW-1185">Reference proteome</keyword>
<dbReference type="SUPFAM" id="SSF52096">
    <property type="entry name" value="ClpP/crotonase"/>
    <property type="match status" value="1"/>
</dbReference>
<dbReference type="GO" id="GO:0003824">
    <property type="term" value="F:catalytic activity"/>
    <property type="evidence" value="ECO:0007669"/>
    <property type="project" value="UniProtKB-ARBA"/>
</dbReference>
<dbReference type="RefSeq" id="WP_118921983.1">
    <property type="nucleotide sequence ID" value="NZ_QXGH01000009.1"/>
</dbReference>
<reference evidence="2 3" key="1">
    <citation type="submission" date="2018-09" db="EMBL/GenBank/DDBJ databases">
        <title>Genome sequencing of Nocardioides immobilis CCTCC AB 2017083 for comparison to Nocardioides silvaticus.</title>
        <authorList>
            <person name="Li C."/>
            <person name="Wang G."/>
        </authorList>
    </citation>
    <scope>NUCLEOTIDE SEQUENCE [LARGE SCALE GENOMIC DNA]</scope>
    <source>
        <strain evidence="2 3">CCTCC AB 2017083</strain>
    </source>
</reference>
<dbReference type="Pfam" id="PF00378">
    <property type="entry name" value="ECH_1"/>
    <property type="match status" value="1"/>
</dbReference>
<name>A0A417Y7A4_9ACTN</name>
<dbReference type="AlphaFoldDB" id="A0A417Y7A4"/>
<comment type="caution">
    <text evidence="2">The sequence shown here is derived from an EMBL/GenBank/DDBJ whole genome shotgun (WGS) entry which is preliminary data.</text>
</comment>
<proteinExistence type="inferred from homology"/>
<evidence type="ECO:0000313" key="2">
    <source>
        <dbReference type="EMBL" id="RHW28590.1"/>
    </source>
</evidence>
<evidence type="ECO:0000313" key="3">
    <source>
        <dbReference type="Proteomes" id="UP000283644"/>
    </source>
</evidence>
<dbReference type="Gene3D" id="1.10.12.10">
    <property type="entry name" value="Lyase 2-enoyl-coa Hydratase, Chain A, domain 2"/>
    <property type="match status" value="1"/>
</dbReference>
<gene>
    <name evidence="2" type="ORF">D0Z08_01615</name>
</gene>
<dbReference type="InterPro" id="IPR001753">
    <property type="entry name" value="Enoyl-CoA_hydra/iso"/>
</dbReference>
<protein>
    <submittedName>
        <fullName evidence="2">Enoyl-CoA hydratase</fullName>
    </submittedName>
</protein>
<evidence type="ECO:0000256" key="1">
    <source>
        <dbReference type="ARBA" id="ARBA00005254"/>
    </source>
</evidence>
<dbReference type="CDD" id="cd06558">
    <property type="entry name" value="crotonase-like"/>
    <property type="match status" value="1"/>
</dbReference>
<dbReference type="OrthoDB" id="8452484at2"/>
<dbReference type="EMBL" id="QXGH01000009">
    <property type="protein sequence ID" value="RHW28590.1"/>
    <property type="molecule type" value="Genomic_DNA"/>
</dbReference>
<dbReference type="PANTHER" id="PTHR43459">
    <property type="entry name" value="ENOYL-COA HYDRATASE"/>
    <property type="match status" value="1"/>
</dbReference>
<sequence length="272" mass="29057">MTDTVVEQRAAVLHSTEAGVLTITINRPEAANALRPEDRDTMIRLFTEGDGDREVRVVVLRANGRHFCSGADVVRLAAGRARTVKRATDSMRTIMHGAQQLVASILDCSKPVVAVVQGGAAGIGAHLAYAADLVVAAEEAYFAEAFVKRGLVMDGGGAYLLPRRIGMQAAKEMAFFGEKLPAAQALTLGLVNRVVPADDLDEVADDFVRRLAGAPTTAIGLTKRLLNDAPDTDRTGSFVAEAMAQEIQSHSDDAKEGVRAFVEKRPADYVGW</sequence>
<organism evidence="2 3">
    <name type="scientific">Nocardioides immobilis</name>
    <dbReference type="NCBI Taxonomy" id="2049295"/>
    <lineage>
        <taxon>Bacteria</taxon>
        <taxon>Bacillati</taxon>
        <taxon>Actinomycetota</taxon>
        <taxon>Actinomycetes</taxon>
        <taxon>Propionibacteriales</taxon>
        <taxon>Nocardioidaceae</taxon>
        <taxon>Nocardioides</taxon>
    </lineage>
</organism>
<dbReference type="InterPro" id="IPR029045">
    <property type="entry name" value="ClpP/crotonase-like_dom_sf"/>
</dbReference>
<dbReference type="InterPro" id="IPR014748">
    <property type="entry name" value="Enoyl-CoA_hydra_C"/>
</dbReference>
<comment type="similarity">
    <text evidence="1">Belongs to the enoyl-CoA hydratase/isomerase family.</text>
</comment>
<dbReference type="PANTHER" id="PTHR43459:SF1">
    <property type="entry name" value="EG:BACN32G11.4 PROTEIN"/>
    <property type="match status" value="1"/>
</dbReference>
<dbReference type="Proteomes" id="UP000283644">
    <property type="component" value="Unassembled WGS sequence"/>
</dbReference>